<proteinExistence type="predicted"/>
<evidence type="ECO:0000313" key="2">
    <source>
        <dbReference type="EMBL" id="KAB1642437.1"/>
    </source>
</evidence>
<organism evidence="2 3">
    <name type="scientific">Ellagibacter isourolithinifaciens</name>
    <dbReference type="NCBI Taxonomy" id="2137581"/>
    <lineage>
        <taxon>Bacteria</taxon>
        <taxon>Bacillati</taxon>
        <taxon>Actinomycetota</taxon>
        <taxon>Coriobacteriia</taxon>
        <taxon>Eggerthellales</taxon>
        <taxon>Eggerthellaceae</taxon>
        <taxon>Ellagibacter</taxon>
    </lineage>
</organism>
<accession>A0A6N6NTL2</accession>
<keyword evidence="1" id="KW-1133">Transmembrane helix</keyword>
<name>A0A6N6NTL2_9ACTN</name>
<evidence type="ECO:0000313" key="3">
    <source>
        <dbReference type="Proteomes" id="UP000468668"/>
    </source>
</evidence>
<dbReference type="OrthoDB" id="9554446at2"/>
<comment type="caution">
    <text evidence="2">The sequence shown here is derived from an EMBL/GenBank/DDBJ whole genome shotgun (WGS) entry which is preliminary data.</text>
</comment>
<dbReference type="AlphaFoldDB" id="A0A6N6NTL2"/>
<keyword evidence="1" id="KW-0812">Transmembrane</keyword>
<sequence>MYYYSSSFEFLGVVILVVAIVALVAWILAISKLVSFANAKGHSDAGTLWFIGLFASPIVLGLIVCAMPDKQPGLSEPNDLPTV</sequence>
<feature type="transmembrane region" description="Helical" evidence="1">
    <location>
        <begin position="7"/>
        <end position="28"/>
    </location>
</feature>
<reference evidence="2 3" key="1">
    <citation type="submission" date="2019-09" db="EMBL/GenBank/DDBJ databases">
        <title>Whole genome shotgun sequencing (WGS) of Ellagibacter isourolithinifaciens DSM 104140(T) and Adlercreutzia muris DSM 29508(T).</title>
        <authorList>
            <person name="Stoll D.A."/>
            <person name="Danylec N."/>
            <person name="Huch M."/>
        </authorList>
    </citation>
    <scope>NUCLEOTIDE SEQUENCE [LARGE SCALE GENOMIC DNA]</scope>
    <source>
        <strain evidence="2 3">DSM 104140</strain>
    </source>
</reference>
<feature type="transmembrane region" description="Helical" evidence="1">
    <location>
        <begin position="48"/>
        <end position="67"/>
    </location>
</feature>
<keyword evidence="1" id="KW-0472">Membrane</keyword>
<dbReference type="GeneID" id="98657102"/>
<protein>
    <submittedName>
        <fullName evidence="2">Uncharacterized protein</fullName>
    </submittedName>
</protein>
<dbReference type="Proteomes" id="UP000468668">
    <property type="component" value="Unassembled WGS sequence"/>
</dbReference>
<evidence type="ECO:0000256" key="1">
    <source>
        <dbReference type="SAM" id="Phobius"/>
    </source>
</evidence>
<dbReference type="EMBL" id="WAJR01000002">
    <property type="protein sequence ID" value="KAB1642437.1"/>
    <property type="molecule type" value="Genomic_DNA"/>
</dbReference>
<dbReference type="RefSeq" id="WP_158048704.1">
    <property type="nucleotide sequence ID" value="NZ_DBFAEO010000077.1"/>
</dbReference>
<gene>
    <name evidence="2" type="ORF">F8C90_01635</name>
</gene>
<keyword evidence="3" id="KW-1185">Reference proteome</keyword>